<gene>
    <name evidence="1" type="ORF">K435DRAFT_698252</name>
</gene>
<protein>
    <submittedName>
        <fullName evidence="1">Uncharacterized protein</fullName>
    </submittedName>
</protein>
<name>A0A4S8KU21_DENBC</name>
<proteinExistence type="predicted"/>
<evidence type="ECO:0000313" key="1">
    <source>
        <dbReference type="EMBL" id="THU79253.1"/>
    </source>
</evidence>
<organism evidence="1 2">
    <name type="scientific">Dendrothele bispora (strain CBS 962.96)</name>
    <dbReference type="NCBI Taxonomy" id="1314807"/>
    <lineage>
        <taxon>Eukaryota</taxon>
        <taxon>Fungi</taxon>
        <taxon>Dikarya</taxon>
        <taxon>Basidiomycota</taxon>
        <taxon>Agaricomycotina</taxon>
        <taxon>Agaricomycetes</taxon>
        <taxon>Agaricomycetidae</taxon>
        <taxon>Agaricales</taxon>
        <taxon>Agaricales incertae sedis</taxon>
        <taxon>Dendrothele</taxon>
    </lineage>
</organism>
<dbReference type="OrthoDB" id="2788229at2759"/>
<evidence type="ECO:0000313" key="2">
    <source>
        <dbReference type="Proteomes" id="UP000297245"/>
    </source>
</evidence>
<dbReference type="Proteomes" id="UP000297245">
    <property type="component" value="Unassembled WGS sequence"/>
</dbReference>
<feature type="non-terminal residue" evidence="1">
    <location>
        <position position="86"/>
    </location>
</feature>
<reference evidence="1 2" key="1">
    <citation type="journal article" date="2019" name="Nat. Ecol. Evol.">
        <title>Megaphylogeny resolves global patterns of mushroom evolution.</title>
        <authorList>
            <person name="Varga T."/>
            <person name="Krizsan K."/>
            <person name="Foldi C."/>
            <person name="Dima B."/>
            <person name="Sanchez-Garcia M."/>
            <person name="Sanchez-Ramirez S."/>
            <person name="Szollosi G.J."/>
            <person name="Szarkandi J.G."/>
            <person name="Papp V."/>
            <person name="Albert L."/>
            <person name="Andreopoulos W."/>
            <person name="Angelini C."/>
            <person name="Antonin V."/>
            <person name="Barry K.W."/>
            <person name="Bougher N.L."/>
            <person name="Buchanan P."/>
            <person name="Buyck B."/>
            <person name="Bense V."/>
            <person name="Catcheside P."/>
            <person name="Chovatia M."/>
            <person name="Cooper J."/>
            <person name="Damon W."/>
            <person name="Desjardin D."/>
            <person name="Finy P."/>
            <person name="Geml J."/>
            <person name="Haridas S."/>
            <person name="Hughes K."/>
            <person name="Justo A."/>
            <person name="Karasinski D."/>
            <person name="Kautmanova I."/>
            <person name="Kiss B."/>
            <person name="Kocsube S."/>
            <person name="Kotiranta H."/>
            <person name="LaButti K.M."/>
            <person name="Lechner B.E."/>
            <person name="Liimatainen K."/>
            <person name="Lipzen A."/>
            <person name="Lukacs Z."/>
            <person name="Mihaltcheva S."/>
            <person name="Morgado L.N."/>
            <person name="Niskanen T."/>
            <person name="Noordeloos M.E."/>
            <person name="Ohm R.A."/>
            <person name="Ortiz-Santana B."/>
            <person name="Ovrebo C."/>
            <person name="Racz N."/>
            <person name="Riley R."/>
            <person name="Savchenko A."/>
            <person name="Shiryaev A."/>
            <person name="Soop K."/>
            <person name="Spirin V."/>
            <person name="Szebenyi C."/>
            <person name="Tomsovsky M."/>
            <person name="Tulloss R.E."/>
            <person name="Uehling J."/>
            <person name="Grigoriev I.V."/>
            <person name="Vagvolgyi C."/>
            <person name="Papp T."/>
            <person name="Martin F.M."/>
            <person name="Miettinen O."/>
            <person name="Hibbett D.S."/>
            <person name="Nagy L.G."/>
        </authorList>
    </citation>
    <scope>NUCLEOTIDE SEQUENCE [LARGE SCALE GENOMIC DNA]</scope>
    <source>
        <strain evidence="1 2">CBS 962.96</strain>
    </source>
</reference>
<accession>A0A4S8KU21</accession>
<dbReference type="AlphaFoldDB" id="A0A4S8KU21"/>
<sequence length="86" mass="9987">MSEHGRTDPSFPQELCDAFIDFLWDSKADLQSCALVSRAWLPKSRLHLFHSFKASFLSNDVRRFYESLVNINASPHLRSLLYEITL</sequence>
<keyword evidence="2" id="KW-1185">Reference proteome</keyword>
<dbReference type="EMBL" id="ML180053">
    <property type="protein sequence ID" value="THU79253.1"/>
    <property type="molecule type" value="Genomic_DNA"/>
</dbReference>